<dbReference type="EMBL" id="BMNK01000032">
    <property type="protein sequence ID" value="GGP18707.1"/>
    <property type="molecule type" value="Genomic_DNA"/>
</dbReference>
<gene>
    <name evidence="1" type="ORF">GCM10012278_91790</name>
</gene>
<organism evidence="1 2">
    <name type="scientific">Nonomuraea glycinis</name>
    <dbReference type="NCBI Taxonomy" id="2047744"/>
    <lineage>
        <taxon>Bacteria</taxon>
        <taxon>Bacillati</taxon>
        <taxon>Actinomycetota</taxon>
        <taxon>Actinomycetes</taxon>
        <taxon>Streptosporangiales</taxon>
        <taxon>Streptosporangiaceae</taxon>
        <taxon>Nonomuraea</taxon>
    </lineage>
</organism>
<protein>
    <recommendedName>
        <fullName evidence="3">DUF3800 domain-containing protein</fullName>
    </recommendedName>
</protein>
<dbReference type="RefSeq" id="WP_189145093.1">
    <property type="nucleotide sequence ID" value="NZ_BMNK01000032.1"/>
</dbReference>
<proteinExistence type="predicted"/>
<evidence type="ECO:0000313" key="1">
    <source>
        <dbReference type="EMBL" id="GGP18707.1"/>
    </source>
</evidence>
<keyword evidence="2" id="KW-1185">Reference proteome</keyword>
<reference evidence="1" key="2">
    <citation type="submission" date="2020-09" db="EMBL/GenBank/DDBJ databases">
        <authorList>
            <person name="Sun Q."/>
            <person name="Zhou Y."/>
        </authorList>
    </citation>
    <scope>NUCLEOTIDE SEQUENCE</scope>
    <source>
        <strain evidence="1">CGMCC 4.7430</strain>
    </source>
</reference>
<evidence type="ECO:0000313" key="2">
    <source>
        <dbReference type="Proteomes" id="UP000660745"/>
    </source>
</evidence>
<reference evidence="1" key="1">
    <citation type="journal article" date="2014" name="Int. J. Syst. Evol. Microbiol.">
        <title>Complete genome sequence of Corynebacterium casei LMG S-19264T (=DSM 44701T), isolated from a smear-ripened cheese.</title>
        <authorList>
            <consortium name="US DOE Joint Genome Institute (JGI-PGF)"/>
            <person name="Walter F."/>
            <person name="Albersmeier A."/>
            <person name="Kalinowski J."/>
            <person name="Ruckert C."/>
        </authorList>
    </citation>
    <scope>NUCLEOTIDE SEQUENCE</scope>
    <source>
        <strain evidence="1">CGMCC 4.7430</strain>
    </source>
</reference>
<dbReference type="AlphaFoldDB" id="A0A918EA98"/>
<accession>A0A918EA98</accession>
<name>A0A918EA98_9ACTN</name>
<evidence type="ECO:0008006" key="3">
    <source>
        <dbReference type="Google" id="ProtNLM"/>
    </source>
</evidence>
<comment type="caution">
    <text evidence="1">The sequence shown here is derived from an EMBL/GenBank/DDBJ whole genome shotgun (WGS) entry which is preliminary data.</text>
</comment>
<sequence length="300" mass="32604">MGTLEIACDESGSEGEKLIGGNTEVFAHAGVLLTEEAAAECIRETRERIRSPATEYKANHLLRSKHRAVLVWLLSPTGPIYGRARVYLADKAFFAVLKIFEIAYDGPRGEALAVELYRAGPGAFGRERWTAFLETFNEVMRGRAEAEAFDLVVAELAGVGGRAGEIVGSLGGLPARRGSIPALDPLIPAIVQAVAHWGQGTRAVSIMHDQHNGLTEERIAHIQQVAPLAGLRLADSFYEPRVQVADFLAGVARKIAEEELNGRGDRHLVELLRPYVDPASVWGDERSWTSLGPHLTPSAR</sequence>
<dbReference type="Proteomes" id="UP000660745">
    <property type="component" value="Unassembled WGS sequence"/>
</dbReference>